<name>A0ABS6AXF7_9NOCA</name>
<dbReference type="PANTHER" id="PTHR43433:SF5">
    <property type="entry name" value="AB HYDROLASE-1 DOMAIN-CONTAINING PROTEIN"/>
    <property type="match status" value="1"/>
</dbReference>
<dbReference type="SUPFAM" id="SSF53474">
    <property type="entry name" value="alpha/beta-Hydrolases"/>
    <property type="match status" value="1"/>
</dbReference>
<feature type="domain" description="AB hydrolase-1" evidence="1">
    <location>
        <begin position="22"/>
        <end position="251"/>
    </location>
</feature>
<dbReference type="Pfam" id="PF00561">
    <property type="entry name" value="Abhydrolase_1"/>
    <property type="match status" value="1"/>
</dbReference>
<evidence type="ECO:0000259" key="1">
    <source>
        <dbReference type="Pfam" id="PF00561"/>
    </source>
</evidence>
<dbReference type="InterPro" id="IPR029058">
    <property type="entry name" value="AB_hydrolase_fold"/>
</dbReference>
<comment type="caution">
    <text evidence="2">The sequence shown here is derived from an EMBL/GenBank/DDBJ whole genome shotgun (WGS) entry which is preliminary data.</text>
</comment>
<sequence length="265" mass="29292">MSYLTTPDGTDLFYRDYGAGRPIVFVHSMLMSSDMWQHSMLHLAEHGYRTVAYDRRGHGRSDDPGTGYEFDTLADDLAALLDQLELTDVMLVGHSMGGGEVIRYLTRHGSQRVSRIALVGATAPYLDVDASAAAAQVERIRTEYGDWVADNAGLSFGDHLPGCTISQLEREATVRDWMRVSLHAAVECTRANVAADFRTEARRITLPALVIHGDHDVFAPLHTCGQRSADLIADSKLLIYENGSHMLHLSHRPRLGRDLLDFAAS</sequence>
<dbReference type="PANTHER" id="PTHR43433">
    <property type="entry name" value="HYDROLASE, ALPHA/BETA FOLD FAMILY PROTEIN"/>
    <property type="match status" value="1"/>
</dbReference>
<dbReference type="RefSeq" id="WP_215917632.1">
    <property type="nucleotide sequence ID" value="NZ_JAHKNI010000004.1"/>
</dbReference>
<evidence type="ECO:0000313" key="2">
    <source>
        <dbReference type="EMBL" id="MBU3062737.1"/>
    </source>
</evidence>
<dbReference type="InterPro" id="IPR000073">
    <property type="entry name" value="AB_hydrolase_1"/>
</dbReference>
<protein>
    <submittedName>
        <fullName evidence="2">Alpha/beta hydrolase</fullName>
    </submittedName>
</protein>
<proteinExistence type="predicted"/>
<dbReference type="InterPro" id="IPR050471">
    <property type="entry name" value="AB_hydrolase"/>
</dbReference>
<dbReference type="Proteomes" id="UP000733379">
    <property type="component" value="Unassembled WGS sequence"/>
</dbReference>
<accession>A0ABS6AXF7</accession>
<organism evidence="2 3">
    <name type="scientific">Nocardia albiluteola</name>
    <dbReference type="NCBI Taxonomy" id="2842303"/>
    <lineage>
        <taxon>Bacteria</taxon>
        <taxon>Bacillati</taxon>
        <taxon>Actinomycetota</taxon>
        <taxon>Actinomycetes</taxon>
        <taxon>Mycobacteriales</taxon>
        <taxon>Nocardiaceae</taxon>
        <taxon>Nocardia</taxon>
    </lineage>
</organism>
<keyword evidence="3" id="KW-1185">Reference proteome</keyword>
<dbReference type="PRINTS" id="PR00111">
    <property type="entry name" value="ABHYDROLASE"/>
</dbReference>
<reference evidence="2 3" key="1">
    <citation type="submission" date="2021-06" db="EMBL/GenBank/DDBJ databases">
        <title>Actinomycetes sequencing.</title>
        <authorList>
            <person name="Shan Q."/>
        </authorList>
    </citation>
    <scope>NUCLEOTIDE SEQUENCE [LARGE SCALE GENOMIC DNA]</scope>
    <source>
        <strain evidence="2 3">NEAU-G5</strain>
    </source>
</reference>
<dbReference type="GO" id="GO:0016787">
    <property type="term" value="F:hydrolase activity"/>
    <property type="evidence" value="ECO:0007669"/>
    <property type="project" value="UniProtKB-KW"/>
</dbReference>
<gene>
    <name evidence="2" type="ORF">KO481_14550</name>
</gene>
<dbReference type="Gene3D" id="3.40.50.1820">
    <property type="entry name" value="alpha/beta hydrolase"/>
    <property type="match status" value="1"/>
</dbReference>
<keyword evidence="2" id="KW-0378">Hydrolase</keyword>
<dbReference type="EMBL" id="JAHKNI010000004">
    <property type="protein sequence ID" value="MBU3062737.1"/>
    <property type="molecule type" value="Genomic_DNA"/>
</dbReference>
<evidence type="ECO:0000313" key="3">
    <source>
        <dbReference type="Proteomes" id="UP000733379"/>
    </source>
</evidence>